<feature type="transmembrane region" description="Helical" evidence="6">
    <location>
        <begin position="259"/>
        <end position="287"/>
    </location>
</feature>
<feature type="transmembrane region" description="Helical" evidence="6">
    <location>
        <begin position="419"/>
        <end position="439"/>
    </location>
</feature>
<protein>
    <recommendedName>
        <fullName evidence="3">Cytochrome bc1 complex cytochrome b subunit</fullName>
        <ecNumber evidence="2">7.1.1.8</ecNumber>
    </recommendedName>
    <alternativeName>
        <fullName evidence="5">Cytochrome bc1 reductase complex subunit QcrB</fullName>
    </alternativeName>
</protein>
<sequence>MTTPPVTQRPGSDRVTHAVAKFLDDRTKIAAGVRALGRKAFPDHWSFMLGEIALYSFVVLLLTGTFLALFFQASMVEEVYSGPYVPLKGVEMSAAMLSTMDISFSVRGGLLMRQTHHWAALLFNAAIALHLLRVFFTGAFRRPRELNWIVGFVLFVLAIAEGFTGYSLPDDTLSGNGLRIADGVAKSIPVIGTYASFLLFGGEFPGTEIVGRLYILHVLIIPALIVVLIALHLVFVVLHKHTQYPEPGRTEGNAIGFPVLPVYAAKAGGFFFIVFGVIIALAAWVGINPVWRYGPYDPSPVSAGTQPDWYVGFIDGILRLVPQGWESEWLGYTWSWNMLVPVLVLVVFLSAVAVYPLLEGWITGDRREHHILDRPRNAPTRTGLGAAGVTFYAVMWAAASSDIIAVHFQLAVESVVTSLQAGLLLGPVIAFVLTQRICIALRRKDRSVLLHGRETGRIVRLPGGEYVERHTEVDAYEHWRLTDHSDYRLLSPAPGSEPKRSVSQRFRLRLAQFFFEDRIIPHTNEAHPDDSAPR</sequence>
<reference evidence="9" key="1">
    <citation type="journal article" date="2019" name="Int. J. Syst. Evol. Microbiol.">
        <title>The Global Catalogue of Microorganisms (GCM) 10K type strain sequencing project: providing services to taxonomists for standard genome sequencing and annotation.</title>
        <authorList>
            <consortium name="The Broad Institute Genomics Platform"/>
            <consortium name="The Broad Institute Genome Sequencing Center for Infectious Disease"/>
            <person name="Wu L."/>
            <person name="Ma J."/>
        </authorList>
    </citation>
    <scope>NUCLEOTIDE SEQUENCE [LARGE SCALE GENOMIC DNA]</scope>
    <source>
        <strain evidence="9">CCUG 50213</strain>
    </source>
</reference>
<dbReference type="Proteomes" id="UP001597181">
    <property type="component" value="Unassembled WGS sequence"/>
</dbReference>
<accession>A0ABW3TNG3</accession>
<comment type="caution">
    <text evidence="8">The sequence shown here is derived from an EMBL/GenBank/DDBJ whole genome shotgun (WGS) entry which is preliminary data.</text>
</comment>
<organism evidence="8 9">
    <name type="scientific">Leucobacter albus</name>
    <dbReference type="NCBI Taxonomy" id="272210"/>
    <lineage>
        <taxon>Bacteria</taxon>
        <taxon>Bacillati</taxon>
        <taxon>Actinomycetota</taxon>
        <taxon>Actinomycetes</taxon>
        <taxon>Micrococcales</taxon>
        <taxon>Microbacteriaceae</taxon>
        <taxon>Leucobacter</taxon>
    </lineage>
</organism>
<dbReference type="SUPFAM" id="SSF81342">
    <property type="entry name" value="Transmembrane di-heme cytochromes"/>
    <property type="match status" value="1"/>
</dbReference>
<keyword evidence="6" id="KW-0812">Transmembrane</keyword>
<dbReference type="Gene3D" id="1.20.810.10">
    <property type="entry name" value="Cytochrome Bc1 Complex, Chain C"/>
    <property type="match status" value="1"/>
</dbReference>
<evidence type="ECO:0000256" key="5">
    <source>
        <dbReference type="ARBA" id="ARBA00029568"/>
    </source>
</evidence>
<evidence type="ECO:0000256" key="6">
    <source>
        <dbReference type="SAM" id="Phobius"/>
    </source>
</evidence>
<keyword evidence="9" id="KW-1185">Reference proteome</keyword>
<dbReference type="InterPro" id="IPR027387">
    <property type="entry name" value="Cytb/b6-like_sf"/>
</dbReference>
<feature type="transmembrane region" description="Helical" evidence="6">
    <location>
        <begin position="52"/>
        <end position="71"/>
    </location>
</feature>
<feature type="transmembrane region" description="Helical" evidence="6">
    <location>
        <begin position="214"/>
        <end position="238"/>
    </location>
</feature>
<evidence type="ECO:0000256" key="4">
    <source>
        <dbReference type="ARBA" id="ARBA00029351"/>
    </source>
</evidence>
<dbReference type="PANTHER" id="PTHR19271">
    <property type="entry name" value="CYTOCHROME B"/>
    <property type="match status" value="1"/>
</dbReference>
<dbReference type="PROSITE" id="PS51002">
    <property type="entry name" value="CYTB_NTER"/>
    <property type="match status" value="1"/>
</dbReference>
<feature type="transmembrane region" description="Helical" evidence="6">
    <location>
        <begin position="378"/>
        <end position="399"/>
    </location>
</feature>
<feature type="transmembrane region" description="Helical" evidence="6">
    <location>
        <begin position="118"/>
        <end position="136"/>
    </location>
</feature>
<feature type="domain" description="Cytochrome b/b6 N-terminal region profile" evidence="7">
    <location>
        <begin position="19"/>
        <end position="245"/>
    </location>
</feature>
<evidence type="ECO:0000259" key="7">
    <source>
        <dbReference type="PROSITE" id="PS51002"/>
    </source>
</evidence>
<evidence type="ECO:0000256" key="2">
    <source>
        <dbReference type="ARBA" id="ARBA00012951"/>
    </source>
</evidence>
<dbReference type="EMBL" id="JBHTLY010000002">
    <property type="protein sequence ID" value="MFD1201744.1"/>
    <property type="molecule type" value="Genomic_DNA"/>
</dbReference>
<keyword evidence="6" id="KW-0472">Membrane</keyword>
<evidence type="ECO:0000256" key="1">
    <source>
        <dbReference type="ARBA" id="ARBA00001971"/>
    </source>
</evidence>
<keyword evidence="6" id="KW-1133">Transmembrane helix</keyword>
<name>A0ABW3TNG3_9MICO</name>
<dbReference type="PANTHER" id="PTHR19271:SF16">
    <property type="entry name" value="CYTOCHROME B"/>
    <property type="match status" value="1"/>
</dbReference>
<gene>
    <name evidence="8" type="ORF">ACFQ3U_07555</name>
</gene>
<comment type="catalytic activity">
    <reaction evidence="4">
        <text>a quinol + 2 Fe(III)-[cytochrome c](out) = a quinone + 2 Fe(II)-[cytochrome c](out) + 2 H(+)(out)</text>
        <dbReference type="Rhea" id="RHEA:11484"/>
        <dbReference type="Rhea" id="RHEA-COMP:10350"/>
        <dbReference type="Rhea" id="RHEA-COMP:14399"/>
        <dbReference type="ChEBI" id="CHEBI:15378"/>
        <dbReference type="ChEBI" id="CHEBI:24646"/>
        <dbReference type="ChEBI" id="CHEBI:29033"/>
        <dbReference type="ChEBI" id="CHEBI:29034"/>
        <dbReference type="ChEBI" id="CHEBI:132124"/>
        <dbReference type="EC" id="7.1.1.8"/>
    </reaction>
</comment>
<dbReference type="InterPro" id="IPR005797">
    <property type="entry name" value="Cyt_b/b6_N"/>
</dbReference>
<dbReference type="Pfam" id="PF13631">
    <property type="entry name" value="Cytochrom_B_N_2"/>
    <property type="match status" value="1"/>
</dbReference>
<evidence type="ECO:0000256" key="3">
    <source>
        <dbReference type="ARBA" id="ARBA00016116"/>
    </source>
</evidence>
<feature type="transmembrane region" description="Helical" evidence="6">
    <location>
        <begin position="148"/>
        <end position="168"/>
    </location>
</feature>
<proteinExistence type="predicted"/>
<dbReference type="InterPro" id="IPR016174">
    <property type="entry name" value="Di-haem_cyt_TM"/>
</dbReference>
<feature type="transmembrane region" description="Helical" evidence="6">
    <location>
        <begin position="338"/>
        <end position="358"/>
    </location>
</feature>
<comment type="cofactor">
    <cofactor evidence="1">
        <name>heme</name>
        <dbReference type="ChEBI" id="CHEBI:30413"/>
    </cofactor>
</comment>
<dbReference type="EC" id="7.1.1.8" evidence="2"/>
<evidence type="ECO:0000313" key="8">
    <source>
        <dbReference type="EMBL" id="MFD1201744.1"/>
    </source>
</evidence>
<dbReference type="RefSeq" id="WP_343957641.1">
    <property type="nucleotide sequence ID" value="NZ_BAAAKZ010000002.1"/>
</dbReference>
<evidence type="ECO:0000313" key="9">
    <source>
        <dbReference type="Proteomes" id="UP001597181"/>
    </source>
</evidence>